<protein>
    <submittedName>
        <fullName evidence="1">Uncharacterized protein</fullName>
    </submittedName>
</protein>
<sequence>MERHLCKLGFMPNCGRWYEHGESQEQEAYILVDSFEENKDRMDAMMDDFVQQVENAAEVSEYFGLLASSKEPLHGATTLSQLAAVTRLMAIKSKYNFSVSC</sequence>
<dbReference type="Proteomes" id="UP000243499">
    <property type="component" value="Chromosome 3"/>
</dbReference>
<accession>A0A2T8KKS8</accession>
<gene>
    <name evidence="1" type="ORF">PAHAL_3G387000</name>
</gene>
<dbReference type="EMBL" id="CM008048">
    <property type="protein sequence ID" value="PVH62752.1"/>
    <property type="molecule type" value="Genomic_DNA"/>
</dbReference>
<dbReference type="Gramene" id="PVH62752">
    <property type="protein sequence ID" value="PVH62752"/>
    <property type="gene ID" value="PAHAL_3G387000"/>
</dbReference>
<dbReference type="AlphaFoldDB" id="A0A2T8KKS8"/>
<reference evidence="1" key="1">
    <citation type="submission" date="2018-04" db="EMBL/GenBank/DDBJ databases">
        <title>WGS assembly of Panicum hallii.</title>
        <authorList>
            <person name="Lovell J."/>
            <person name="Jenkins J."/>
            <person name="Lowry D."/>
            <person name="Mamidi S."/>
            <person name="Sreedasyam A."/>
            <person name="Weng X."/>
            <person name="Barry K."/>
            <person name="Bonette J."/>
            <person name="Campitelli B."/>
            <person name="Daum C."/>
            <person name="Gordon S."/>
            <person name="Gould B."/>
            <person name="Lipzen A."/>
            <person name="Macqueen A."/>
            <person name="Palacio-Mejia J."/>
            <person name="Plott C."/>
            <person name="Shakirov E."/>
            <person name="Shu S."/>
            <person name="Yoshinaga Y."/>
            <person name="Zane M."/>
            <person name="Rokhsar D."/>
            <person name="Grimwood J."/>
            <person name="Schmutz J."/>
            <person name="Juenger T."/>
        </authorList>
    </citation>
    <scope>NUCLEOTIDE SEQUENCE [LARGE SCALE GENOMIC DNA]</scope>
    <source>
        <strain evidence="1">FIL2</strain>
    </source>
</reference>
<evidence type="ECO:0000313" key="1">
    <source>
        <dbReference type="EMBL" id="PVH62752.1"/>
    </source>
</evidence>
<name>A0A2T8KKS8_9POAL</name>
<proteinExistence type="predicted"/>
<organism evidence="1">
    <name type="scientific">Panicum hallii</name>
    <dbReference type="NCBI Taxonomy" id="206008"/>
    <lineage>
        <taxon>Eukaryota</taxon>
        <taxon>Viridiplantae</taxon>
        <taxon>Streptophyta</taxon>
        <taxon>Embryophyta</taxon>
        <taxon>Tracheophyta</taxon>
        <taxon>Spermatophyta</taxon>
        <taxon>Magnoliopsida</taxon>
        <taxon>Liliopsida</taxon>
        <taxon>Poales</taxon>
        <taxon>Poaceae</taxon>
        <taxon>PACMAD clade</taxon>
        <taxon>Panicoideae</taxon>
        <taxon>Panicodae</taxon>
        <taxon>Paniceae</taxon>
        <taxon>Panicinae</taxon>
        <taxon>Panicum</taxon>
        <taxon>Panicum sect. Panicum</taxon>
    </lineage>
</organism>